<organism evidence="1 2">
    <name type="scientific">Streptomyces pacificus</name>
    <dbReference type="NCBI Taxonomy" id="2705029"/>
    <lineage>
        <taxon>Bacteria</taxon>
        <taxon>Bacillati</taxon>
        <taxon>Actinomycetota</taxon>
        <taxon>Actinomycetes</taxon>
        <taxon>Kitasatosporales</taxon>
        <taxon>Streptomycetaceae</taxon>
        <taxon>Streptomyces</taxon>
    </lineage>
</organism>
<gene>
    <name evidence="1" type="ORF">SCWH03_10960</name>
</gene>
<reference evidence="1 2" key="1">
    <citation type="submission" date="2020-02" db="EMBL/GenBank/DDBJ databases">
        <title>Whole Genome Shotgun Sequence of Streptomyces sp. strain CWH03.</title>
        <authorList>
            <person name="Dohra H."/>
            <person name="Kodani S."/>
            <person name="Yamamura H."/>
        </authorList>
    </citation>
    <scope>NUCLEOTIDE SEQUENCE [LARGE SCALE GENOMIC DNA]</scope>
    <source>
        <strain evidence="1 2">CWH03</strain>
    </source>
</reference>
<accession>A0A6A0APV4</accession>
<sequence>MKTFLLRHGQTEYSTKYLVNGDPTVSVQLSEEGVRSCQRAWTVLPLHSMRTWVASGFPRAQQTALLLTGVPSAKLVVEPRLNELDYGEFEGGPFLDYGGWLDHHGAWQRPPGATESQREGIRRMLLGVEDCLNLPGPRLLIGHGLLLSVLFWHRDRSEGEAMPLFFPEAPCVQPLDVPDGVLSGWIAELLTDLEMEPRRDPEERSDAAI</sequence>
<evidence type="ECO:0000313" key="2">
    <source>
        <dbReference type="Proteomes" id="UP000484988"/>
    </source>
</evidence>
<dbReference type="EMBL" id="BLLG01000003">
    <property type="protein sequence ID" value="GFH34882.1"/>
    <property type="molecule type" value="Genomic_DNA"/>
</dbReference>
<dbReference type="SMART" id="SM00855">
    <property type="entry name" value="PGAM"/>
    <property type="match status" value="1"/>
</dbReference>
<evidence type="ECO:0000313" key="1">
    <source>
        <dbReference type="EMBL" id="GFH34882.1"/>
    </source>
</evidence>
<comment type="caution">
    <text evidence="1">The sequence shown here is derived from an EMBL/GenBank/DDBJ whole genome shotgun (WGS) entry which is preliminary data.</text>
</comment>
<dbReference type="InterPro" id="IPR029033">
    <property type="entry name" value="His_PPase_superfam"/>
</dbReference>
<dbReference type="SUPFAM" id="SSF53254">
    <property type="entry name" value="Phosphoglycerate mutase-like"/>
    <property type="match status" value="1"/>
</dbReference>
<name>A0A6A0APV4_9ACTN</name>
<dbReference type="Gene3D" id="3.40.50.1240">
    <property type="entry name" value="Phosphoglycerate mutase-like"/>
    <property type="match status" value="1"/>
</dbReference>
<dbReference type="InterPro" id="IPR013078">
    <property type="entry name" value="His_Pase_superF_clade-1"/>
</dbReference>
<dbReference type="Proteomes" id="UP000484988">
    <property type="component" value="Unassembled WGS sequence"/>
</dbReference>
<dbReference type="AlphaFoldDB" id="A0A6A0APV4"/>
<dbReference type="RefSeq" id="WP_173262609.1">
    <property type="nucleotide sequence ID" value="NZ_BLLG01000003.1"/>
</dbReference>
<dbReference type="Pfam" id="PF00300">
    <property type="entry name" value="His_Phos_1"/>
    <property type="match status" value="1"/>
</dbReference>
<protein>
    <submittedName>
        <fullName evidence="1">Histidine phosphatase family protein</fullName>
    </submittedName>
</protein>
<proteinExistence type="predicted"/>
<dbReference type="CDD" id="cd07067">
    <property type="entry name" value="HP_PGM_like"/>
    <property type="match status" value="1"/>
</dbReference>
<keyword evidence="2" id="KW-1185">Reference proteome</keyword>